<accession>A0A5C5ZB82</accession>
<evidence type="ECO:0000313" key="2">
    <source>
        <dbReference type="Proteomes" id="UP000315010"/>
    </source>
</evidence>
<evidence type="ECO:0000313" key="1">
    <source>
        <dbReference type="EMBL" id="TWT84397.1"/>
    </source>
</evidence>
<dbReference type="EMBL" id="SJPJ01000001">
    <property type="protein sequence ID" value="TWT84397.1"/>
    <property type="molecule type" value="Genomic_DNA"/>
</dbReference>
<dbReference type="Proteomes" id="UP000315010">
    <property type="component" value="Unassembled WGS sequence"/>
</dbReference>
<gene>
    <name evidence="1" type="ORF">CA13_58750</name>
</gene>
<dbReference type="AlphaFoldDB" id="A0A5C5ZB82"/>
<organism evidence="1 2">
    <name type="scientific">Novipirellula herctigrandis</name>
    <dbReference type="NCBI Taxonomy" id="2527986"/>
    <lineage>
        <taxon>Bacteria</taxon>
        <taxon>Pseudomonadati</taxon>
        <taxon>Planctomycetota</taxon>
        <taxon>Planctomycetia</taxon>
        <taxon>Pirellulales</taxon>
        <taxon>Pirellulaceae</taxon>
        <taxon>Novipirellula</taxon>
    </lineage>
</organism>
<proteinExistence type="predicted"/>
<name>A0A5C5ZB82_9BACT</name>
<comment type="caution">
    <text evidence="1">The sequence shown here is derived from an EMBL/GenBank/DDBJ whole genome shotgun (WGS) entry which is preliminary data.</text>
</comment>
<keyword evidence="2" id="KW-1185">Reference proteome</keyword>
<sequence>MVLFSNVVVADKTQHIVLQIQMGNLAPVYWVVARILTMATIRDYNFFFVIPLFLMYTQITSAQSACECDCISKAVSRIKTEAEPDLGKILENVHQYSPLHERKEDAAKFAAAWDLNDQAAAIIHLLVEPALLLPTWGQRHHESRATGPYEEAAKVIIYRISSDRSFRDRYIRLVAWSGLLVIAPKHPTVSQVDVIGFTFAGIKERYESQSDDFFWQDTLCFVSISLMLGYDVSYGETFTRNMTRKRFLLVLDWVKTHRFVVAADGYHWTTGESGAVIAELPELKLPPIPFENGDLLSAQSFRDLRSIIEAMAP</sequence>
<protein>
    <submittedName>
        <fullName evidence="1">Uncharacterized protein</fullName>
    </submittedName>
</protein>
<reference evidence="1 2" key="1">
    <citation type="submission" date="2019-02" db="EMBL/GenBank/DDBJ databases">
        <title>Deep-cultivation of Planctomycetes and their phenomic and genomic characterization uncovers novel biology.</title>
        <authorList>
            <person name="Wiegand S."/>
            <person name="Jogler M."/>
            <person name="Boedeker C."/>
            <person name="Pinto D."/>
            <person name="Vollmers J."/>
            <person name="Rivas-Marin E."/>
            <person name="Kohn T."/>
            <person name="Peeters S.H."/>
            <person name="Heuer A."/>
            <person name="Rast P."/>
            <person name="Oberbeckmann S."/>
            <person name="Bunk B."/>
            <person name="Jeske O."/>
            <person name="Meyerdierks A."/>
            <person name="Storesund J.E."/>
            <person name="Kallscheuer N."/>
            <person name="Luecker S."/>
            <person name="Lage O.M."/>
            <person name="Pohl T."/>
            <person name="Merkel B.J."/>
            <person name="Hornburger P."/>
            <person name="Mueller R.-W."/>
            <person name="Bruemmer F."/>
            <person name="Labrenz M."/>
            <person name="Spormann A.M."/>
            <person name="Op Den Camp H."/>
            <person name="Overmann J."/>
            <person name="Amann R."/>
            <person name="Jetten M.S.M."/>
            <person name="Mascher T."/>
            <person name="Medema M.H."/>
            <person name="Devos D.P."/>
            <person name="Kaster A.-K."/>
            <person name="Ovreas L."/>
            <person name="Rohde M."/>
            <person name="Galperin M.Y."/>
            <person name="Jogler C."/>
        </authorList>
    </citation>
    <scope>NUCLEOTIDE SEQUENCE [LARGE SCALE GENOMIC DNA]</scope>
    <source>
        <strain evidence="1 2">CA13</strain>
    </source>
</reference>